<dbReference type="Gene3D" id="3.40.630.30">
    <property type="match status" value="1"/>
</dbReference>
<feature type="domain" description="N-acetyltransferase" evidence="1">
    <location>
        <begin position="1"/>
        <end position="158"/>
    </location>
</feature>
<accession>A0A1F5VN33</accession>
<dbReference type="Pfam" id="PF00583">
    <property type="entry name" value="Acetyltransf_1"/>
    <property type="match status" value="1"/>
</dbReference>
<gene>
    <name evidence="2" type="ORF">A2Y62_19440</name>
</gene>
<dbReference type="STRING" id="1817863.A2Y62_19440"/>
<dbReference type="CDD" id="cd04301">
    <property type="entry name" value="NAT_SF"/>
    <property type="match status" value="1"/>
</dbReference>
<name>A0A1F5VN33_9BACT</name>
<evidence type="ECO:0000259" key="1">
    <source>
        <dbReference type="PROSITE" id="PS51186"/>
    </source>
</evidence>
<dbReference type="InterPro" id="IPR000182">
    <property type="entry name" value="GNAT_dom"/>
</dbReference>
<dbReference type="InterPro" id="IPR016181">
    <property type="entry name" value="Acyl_CoA_acyltransferase"/>
</dbReference>
<evidence type="ECO:0000313" key="2">
    <source>
        <dbReference type="EMBL" id="OGF64819.1"/>
    </source>
</evidence>
<proteinExistence type="predicted"/>
<dbReference type="PROSITE" id="PS51186">
    <property type="entry name" value="GNAT"/>
    <property type="match status" value="1"/>
</dbReference>
<organism evidence="2 3">
    <name type="scientific">Candidatus Fischerbacteria bacterium RBG_13_37_8</name>
    <dbReference type="NCBI Taxonomy" id="1817863"/>
    <lineage>
        <taxon>Bacteria</taxon>
        <taxon>Candidatus Fischeribacteriota</taxon>
    </lineage>
</organism>
<dbReference type="EMBL" id="MFGW01000131">
    <property type="protein sequence ID" value="OGF64819.1"/>
    <property type="molecule type" value="Genomic_DNA"/>
</dbReference>
<dbReference type="AlphaFoldDB" id="A0A1F5VN33"/>
<protein>
    <recommendedName>
        <fullName evidence="1">N-acetyltransferase domain-containing protein</fullName>
    </recommendedName>
</protein>
<evidence type="ECO:0000313" key="3">
    <source>
        <dbReference type="Proteomes" id="UP000178943"/>
    </source>
</evidence>
<dbReference type="Proteomes" id="UP000178943">
    <property type="component" value="Unassembled WGS sequence"/>
</dbReference>
<comment type="caution">
    <text evidence="2">The sequence shown here is derived from an EMBL/GenBank/DDBJ whole genome shotgun (WGS) entry which is preliminary data.</text>
</comment>
<dbReference type="SUPFAM" id="SSF55729">
    <property type="entry name" value="Acyl-CoA N-acyltransferases (Nat)"/>
    <property type="match status" value="1"/>
</dbReference>
<sequence>MIRSLCSNDKIFIQEILTGTGFFSPLEIATALELIDDFLNNPATTYQIFVSADDINPDTVTGYICYGKNPLSYATYELYWIAVAPGYQKKGVGKALMHFFEERIKEERGINILIETSSKIEYESTRKFYLTLDYKQLSIVENFYAPGDARITYIKVIN</sequence>
<reference evidence="2 3" key="1">
    <citation type="journal article" date="2016" name="Nat. Commun.">
        <title>Thousands of microbial genomes shed light on interconnected biogeochemical processes in an aquifer system.</title>
        <authorList>
            <person name="Anantharaman K."/>
            <person name="Brown C.T."/>
            <person name="Hug L.A."/>
            <person name="Sharon I."/>
            <person name="Castelle C.J."/>
            <person name="Probst A.J."/>
            <person name="Thomas B.C."/>
            <person name="Singh A."/>
            <person name="Wilkins M.J."/>
            <person name="Karaoz U."/>
            <person name="Brodie E.L."/>
            <person name="Williams K.H."/>
            <person name="Hubbard S.S."/>
            <person name="Banfield J.F."/>
        </authorList>
    </citation>
    <scope>NUCLEOTIDE SEQUENCE [LARGE SCALE GENOMIC DNA]</scope>
</reference>
<dbReference type="GO" id="GO:0016747">
    <property type="term" value="F:acyltransferase activity, transferring groups other than amino-acyl groups"/>
    <property type="evidence" value="ECO:0007669"/>
    <property type="project" value="InterPro"/>
</dbReference>